<dbReference type="Proteomes" id="UP000067683">
    <property type="component" value="Chromosome"/>
</dbReference>
<dbReference type="PANTHER" id="PTHR10566">
    <property type="entry name" value="CHAPERONE-ACTIVITY OF BC1 COMPLEX CABC1 -RELATED"/>
    <property type="match status" value="1"/>
</dbReference>
<keyword evidence="2" id="KW-1133">Transmembrane helix</keyword>
<evidence type="ECO:0000256" key="1">
    <source>
        <dbReference type="ARBA" id="ARBA00009670"/>
    </source>
</evidence>
<feature type="transmembrane region" description="Helical" evidence="2">
    <location>
        <begin position="75"/>
        <end position="95"/>
    </location>
</feature>
<comment type="similarity">
    <text evidence="1">Belongs to the protein kinase superfamily. ADCK protein kinase family.</text>
</comment>
<dbReference type="STRING" id="200991.AUC31_01455"/>
<dbReference type="EMBL" id="CP013659">
    <property type="protein sequence ID" value="ALS73999.1"/>
    <property type="molecule type" value="Genomic_DNA"/>
</dbReference>
<gene>
    <name evidence="4" type="ORF">AUC31_01455</name>
</gene>
<dbReference type="InterPro" id="IPR000719">
    <property type="entry name" value="Prot_kinase_dom"/>
</dbReference>
<dbReference type="Pfam" id="PF03109">
    <property type="entry name" value="ABC1"/>
    <property type="match status" value="1"/>
</dbReference>
<feature type="domain" description="Protein kinase" evidence="3">
    <location>
        <begin position="225"/>
        <end position="558"/>
    </location>
</feature>
<evidence type="ECO:0000313" key="5">
    <source>
        <dbReference type="Proteomes" id="UP000067683"/>
    </source>
</evidence>
<dbReference type="GO" id="GO:0004672">
    <property type="term" value="F:protein kinase activity"/>
    <property type="evidence" value="ECO:0007669"/>
    <property type="project" value="InterPro"/>
</dbReference>
<dbReference type="KEGG" id="prt:AUC31_01455"/>
<evidence type="ECO:0000256" key="2">
    <source>
        <dbReference type="SAM" id="Phobius"/>
    </source>
</evidence>
<accession>A0A0U2XB15</accession>
<dbReference type="Gene3D" id="1.10.510.10">
    <property type="entry name" value="Transferase(Phosphotransferase) domain 1"/>
    <property type="match status" value="1"/>
</dbReference>
<name>A0A0U2XB15_9BACL</name>
<feature type="transmembrane region" description="Helical" evidence="2">
    <location>
        <begin position="606"/>
        <end position="629"/>
    </location>
</feature>
<dbReference type="InterPro" id="IPR050154">
    <property type="entry name" value="UbiB_kinase"/>
</dbReference>
<sequence>MVIYVRMIAEMLVIAIFIYFVSGRLMGSKVNFTKRILSVVLGIVLTTFVYWYSYLRYTEFMDDAFATMLTDTSTVIWIGSMLMISMLFYLILELFDPIELGDRGERMTNRKFIWKRLRNRWRRQKRLSKVLEIAVKNGISSTLKYARHRENNRELAVAFRRTLEEAGGVFIKFGQVLSTRTDLFAPVFIEELSQLQQNVKALPKEQVTEILRKSMAQPIEEVFSKLDKEPLASASIGQIHRGVLRKTNEEVIIKMQRPEVSAIMRDDLDILVEFSEWVSSKSTWAQNIGFRELAIGFANGLREEIDFEIEMRNMIQVKNALEDSKNQVKIPKVYREYSNSTIIVMQYFQGKSISQGDAVFRHFTVEPKNFGRTVLFSFLEQMLFSGIFHADPHPGNIFIDETDGQPILLDFGSVGRLTAPQQEALNHFIIGIQQNDASIVHDAVRKLVENSEKIDGAKFEQAIGEILLKISYVDRIPTAELIHSLFDVIREFGLAFYPSVGIALRSLISLDSTLHTIDPNFDMFTEAKSFAKEYKTSVLKKPFKQPLATKERIEEELVLILPEVAKLPKRIDQLIRRVEGGKIILHHDVFSDKHNSGFVMQLFSRFVLLMSGITFGFISAALLAIAQFIDTVYAIYLNTAAYGGLFLCVILLVRLSIQAIRDMKRSNQYK</sequence>
<dbReference type="InterPro" id="IPR004147">
    <property type="entry name" value="ABC1_dom"/>
</dbReference>
<dbReference type="OrthoDB" id="9795390at2"/>
<keyword evidence="2" id="KW-0812">Transmembrane</keyword>
<dbReference type="CDD" id="cd05121">
    <property type="entry name" value="ABC1_ADCK3-like"/>
    <property type="match status" value="1"/>
</dbReference>
<dbReference type="PANTHER" id="PTHR10566:SF113">
    <property type="entry name" value="PROTEIN ACTIVITY OF BC1 COMPLEX KINASE 7, CHLOROPLASTIC"/>
    <property type="match status" value="1"/>
</dbReference>
<dbReference type="RefSeq" id="WP_058380707.1">
    <property type="nucleotide sequence ID" value="NZ_CP013659.2"/>
</dbReference>
<protein>
    <submittedName>
        <fullName evidence="4">ABC transporter</fullName>
    </submittedName>
</protein>
<dbReference type="AlphaFoldDB" id="A0A0U2XB15"/>
<organism evidence="4 5">
    <name type="scientific">Planococcus rifietoensis</name>
    <dbReference type="NCBI Taxonomy" id="200991"/>
    <lineage>
        <taxon>Bacteria</taxon>
        <taxon>Bacillati</taxon>
        <taxon>Bacillota</taxon>
        <taxon>Bacilli</taxon>
        <taxon>Bacillales</taxon>
        <taxon>Caryophanaceae</taxon>
        <taxon>Planococcus</taxon>
    </lineage>
</organism>
<proteinExistence type="inferred from homology"/>
<dbReference type="InterPro" id="IPR011009">
    <property type="entry name" value="Kinase-like_dom_sf"/>
</dbReference>
<keyword evidence="2" id="KW-0472">Membrane</keyword>
<feature type="transmembrane region" description="Helical" evidence="2">
    <location>
        <begin position="37"/>
        <end position="55"/>
    </location>
</feature>
<reference evidence="4" key="1">
    <citation type="submission" date="2016-01" db="EMBL/GenBank/DDBJ databases">
        <title>Complete genome of Planococcus rifietoensis type strain M8.</title>
        <authorList>
            <person name="See-Too W.S."/>
        </authorList>
    </citation>
    <scope>NUCLEOTIDE SEQUENCE [LARGE SCALE GENOMIC DNA]</scope>
    <source>
        <strain evidence="4">M8</strain>
    </source>
</reference>
<feature type="transmembrane region" description="Helical" evidence="2">
    <location>
        <begin position="635"/>
        <end position="657"/>
    </location>
</feature>
<evidence type="ECO:0000259" key="3">
    <source>
        <dbReference type="PROSITE" id="PS50011"/>
    </source>
</evidence>
<dbReference type="SUPFAM" id="SSF56112">
    <property type="entry name" value="Protein kinase-like (PK-like)"/>
    <property type="match status" value="1"/>
</dbReference>
<keyword evidence="5" id="KW-1185">Reference proteome</keyword>
<dbReference type="PROSITE" id="PS50011">
    <property type="entry name" value="PROTEIN_KINASE_DOM"/>
    <property type="match status" value="1"/>
</dbReference>
<evidence type="ECO:0000313" key="4">
    <source>
        <dbReference type="EMBL" id="ALS73999.1"/>
    </source>
</evidence>
<feature type="transmembrane region" description="Helical" evidence="2">
    <location>
        <begin position="6"/>
        <end position="25"/>
    </location>
</feature>
<dbReference type="GO" id="GO:0005524">
    <property type="term" value="F:ATP binding"/>
    <property type="evidence" value="ECO:0007669"/>
    <property type="project" value="InterPro"/>
</dbReference>